<comment type="caution">
    <text evidence="3">The sequence shown here is derived from an EMBL/GenBank/DDBJ whole genome shotgun (WGS) entry which is preliminary data.</text>
</comment>
<proteinExistence type="predicted"/>
<protein>
    <recommendedName>
        <fullName evidence="2">Tet-like 2OG-Fe(II) oxygenase domain-containing protein</fullName>
    </recommendedName>
</protein>
<keyword evidence="1" id="KW-0472">Membrane</keyword>
<keyword evidence="4" id="KW-1185">Reference proteome</keyword>
<evidence type="ECO:0000313" key="4">
    <source>
        <dbReference type="Proteomes" id="UP000037035"/>
    </source>
</evidence>
<keyword evidence="1" id="KW-0812">Transmembrane</keyword>
<reference evidence="3 4" key="1">
    <citation type="submission" date="2015-08" db="EMBL/GenBank/DDBJ databases">
        <title>Next Generation Sequencing and Analysis of the Genome of Puccinia sorghi L Schw, the Causal Agent of Maize Common Rust.</title>
        <authorList>
            <person name="Rochi L."/>
            <person name="Burguener G."/>
            <person name="Darino M."/>
            <person name="Turjanski A."/>
            <person name="Kreff E."/>
            <person name="Dieguez M.J."/>
            <person name="Sacco F."/>
        </authorList>
    </citation>
    <scope>NUCLEOTIDE SEQUENCE [LARGE SCALE GENOMIC DNA]</scope>
    <source>
        <strain evidence="3 4">RO10H11247</strain>
    </source>
</reference>
<dbReference type="STRING" id="27349.A0A0L6VMQ6"/>
<evidence type="ECO:0000259" key="2">
    <source>
        <dbReference type="Pfam" id="PF20515"/>
    </source>
</evidence>
<sequence>LTCRNSQEASVVTPTFLQVKMTQAQLEPIWILSLFNYAFFSQNPIPTSHCSIYLKKYKSLYESSSKIGTTGIAAKVEKDPEGYCQLQTHFPKKKHFHWKKNLICVWILMVLLAIYPSLSPNLPTYKNDDVSPFTFFMWIPIEQTMGNLVKDKFEVQAVCGEAHDGGSSLNSEHFVWEIHLSDIMVEDMHAGEFFFPDDSCGIDFSGFSPIYECALKSTAYSHLTLPSHNSSHSLNTCMRLSCQLSKKTQATLEKIKNTFYENQLKAYGILEI</sequence>
<dbReference type="Proteomes" id="UP000037035">
    <property type="component" value="Unassembled WGS sequence"/>
</dbReference>
<dbReference type="EMBL" id="LAVV01003532">
    <property type="protein sequence ID" value="KNZ62071.1"/>
    <property type="molecule type" value="Genomic_DNA"/>
</dbReference>
<dbReference type="AlphaFoldDB" id="A0A0L6VMQ6"/>
<name>A0A0L6VMQ6_9BASI</name>
<dbReference type="Pfam" id="PF20515">
    <property type="entry name" value="2OG-FeII_Oxy_6"/>
    <property type="match status" value="1"/>
</dbReference>
<accession>A0A0L6VMQ6</accession>
<evidence type="ECO:0000256" key="1">
    <source>
        <dbReference type="SAM" id="Phobius"/>
    </source>
</evidence>
<feature type="domain" description="Tet-like 2OG-Fe(II) oxygenase" evidence="2">
    <location>
        <begin position="186"/>
        <end position="227"/>
    </location>
</feature>
<dbReference type="VEuPathDB" id="FungiDB:VP01_1317g2"/>
<feature type="non-terminal residue" evidence="3">
    <location>
        <position position="1"/>
    </location>
</feature>
<keyword evidence="1" id="KW-1133">Transmembrane helix</keyword>
<gene>
    <name evidence="3" type="ORF">VP01_1317g2</name>
</gene>
<dbReference type="InterPro" id="IPR046798">
    <property type="entry name" value="2OG-FeII_Oxy_6"/>
</dbReference>
<feature type="transmembrane region" description="Helical" evidence="1">
    <location>
        <begin position="101"/>
        <end position="118"/>
    </location>
</feature>
<evidence type="ECO:0000313" key="3">
    <source>
        <dbReference type="EMBL" id="KNZ62071.1"/>
    </source>
</evidence>
<organism evidence="3 4">
    <name type="scientific">Puccinia sorghi</name>
    <dbReference type="NCBI Taxonomy" id="27349"/>
    <lineage>
        <taxon>Eukaryota</taxon>
        <taxon>Fungi</taxon>
        <taxon>Dikarya</taxon>
        <taxon>Basidiomycota</taxon>
        <taxon>Pucciniomycotina</taxon>
        <taxon>Pucciniomycetes</taxon>
        <taxon>Pucciniales</taxon>
        <taxon>Pucciniaceae</taxon>
        <taxon>Puccinia</taxon>
    </lineage>
</organism>